<dbReference type="GO" id="GO:0005793">
    <property type="term" value="C:endoplasmic reticulum-Golgi intermediate compartment"/>
    <property type="evidence" value="ECO:0007669"/>
    <property type="project" value="TreeGrafter"/>
</dbReference>
<protein>
    <recommendedName>
        <fullName evidence="8">L-type lectin-like domain-containing protein</fullName>
    </recommendedName>
</protein>
<evidence type="ECO:0000256" key="1">
    <source>
        <dbReference type="ARBA" id="ARBA00004479"/>
    </source>
</evidence>
<accession>A0A8H5BFC8</accession>
<comment type="subcellular location">
    <subcellularLocation>
        <location evidence="1">Membrane</location>
        <topology evidence="1">Single-pass type I membrane protein</topology>
    </subcellularLocation>
</comment>
<sequence length="361" mass="40317">MFSRCTSMLSLVSLLSVVGLFVGVAQAATDDRTKLGNDTIDRTMQLRTHSLYAPYIDQDLQNRWWDFGADAYVNTNKYIRLTRNKPSQMGWLWSRLAVTPSNFIIEVEFKISGDSSHLYGDGLALWLTKDRAVEGPVFGSKDEFTGLGIFMDTYANERHSYSFPRVVGVLGDGKTKYDFGNDGDAQAIGACSANFRRTNVATKLKVTYVADKFLDVKVQYKAWDDWTDCFRVENVKLPHHPFLGFSAMTGDVSDAHDIISVTSYSVIVSPESQARNKHSKKGSIFASHADAQPGTWLGFFFKLFLFAGVCAGGFYGWKEYQRRQRYRGFGGGPGMGMPSYPNMRSAGPTSAGFGDYSNKRY</sequence>
<dbReference type="CDD" id="cd07308">
    <property type="entry name" value="lectin_leg-like"/>
    <property type="match status" value="1"/>
</dbReference>
<comment type="caution">
    <text evidence="9">The sequence shown here is derived from an EMBL/GenBank/DDBJ whole genome shotgun (WGS) entry which is preliminary data.</text>
</comment>
<evidence type="ECO:0000256" key="3">
    <source>
        <dbReference type="ARBA" id="ARBA00022729"/>
    </source>
</evidence>
<feature type="transmembrane region" description="Helical" evidence="6">
    <location>
        <begin position="296"/>
        <end position="317"/>
    </location>
</feature>
<dbReference type="EMBL" id="JAACJJ010000028">
    <property type="protein sequence ID" value="KAF5322324.1"/>
    <property type="molecule type" value="Genomic_DNA"/>
</dbReference>
<evidence type="ECO:0000256" key="4">
    <source>
        <dbReference type="ARBA" id="ARBA00022989"/>
    </source>
</evidence>
<keyword evidence="10" id="KW-1185">Reference proteome</keyword>
<dbReference type="GO" id="GO:0006888">
    <property type="term" value="P:endoplasmic reticulum to Golgi vesicle-mediated transport"/>
    <property type="evidence" value="ECO:0007669"/>
    <property type="project" value="TreeGrafter"/>
</dbReference>
<evidence type="ECO:0000256" key="2">
    <source>
        <dbReference type="ARBA" id="ARBA00022692"/>
    </source>
</evidence>
<dbReference type="GO" id="GO:0005537">
    <property type="term" value="F:D-mannose binding"/>
    <property type="evidence" value="ECO:0007669"/>
    <property type="project" value="TreeGrafter"/>
</dbReference>
<organism evidence="9 10">
    <name type="scientific">Psilocybe cf. subviscida</name>
    <dbReference type="NCBI Taxonomy" id="2480587"/>
    <lineage>
        <taxon>Eukaryota</taxon>
        <taxon>Fungi</taxon>
        <taxon>Dikarya</taxon>
        <taxon>Basidiomycota</taxon>
        <taxon>Agaricomycotina</taxon>
        <taxon>Agaricomycetes</taxon>
        <taxon>Agaricomycetidae</taxon>
        <taxon>Agaricales</taxon>
        <taxon>Agaricineae</taxon>
        <taxon>Strophariaceae</taxon>
        <taxon>Psilocybe</taxon>
    </lineage>
</organism>
<evidence type="ECO:0000313" key="9">
    <source>
        <dbReference type="EMBL" id="KAF5322324.1"/>
    </source>
</evidence>
<dbReference type="Gene3D" id="2.60.120.200">
    <property type="match status" value="1"/>
</dbReference>
<dbReference type="GO" id="GO:0030134">
    <property type="term" value="C:COPII-coated ER to Golgi transport vesicle"/>
    <property type="evidence" value="ECO:0007669"/>
    <property type="project" value="TreeGrafter"/>
</dbReference>
<dbReference type="Proteomes" id="UP000567179">
    <property type="component" value="Unassembled WGS sequence"/>
</dbReference>
<evidence type="ECO:0000256" key="5">
    <source>
        <dbReference type="ARBA" id="ARBA00023136"/>
    </source>
</evidence>
<feature type="chain" id="PRO_5034541928" description="L-type lectin-like domain-containing protein" evidence="7">
    <location>
        <begin position="28"/>
        <end position="361"/>
    </location>
</feature>
<dbReference type="GO" id="GO:0000139">
    <property type="term" value="C:Golgi membrane"/>
    <property type="evidence" value="ECO:0007669"/>
    <property type="project" value="TreeGrafter"/>
</dbReference>
<keyword evidence="4 6" id="KW-1133">Transmembrane helix</keyword>
<name>A0A8H5BFC8_9AGAR</name>
<dbReference type="PANTHER" id="PTHR12223">
    <property type="entry name" value="VESICULAR MANNOSE-BINDING LECTIN"/>
    <property type="match status" value="1"/>
</dbReference>
<dbReference type="PANTHER" id="PTHR12223:SF45">
    <property type="entry name" value="RE50040P"/>
    <property type="match status" value="1"/>
</dbReference>
<feature type="signal peptide" evidence="7">
    <location>
        <begin position="1"/>
        <end position="27"/>
    </location>
</feature>
<evidence type="ECO:0000259" key="8">
    <source>
        <dbReference type="PROSITE" id="PS51328"/>
    </source>
</evidence>
<gene>
    <name evidence="9" type="ORF">D9619_002091</name>
</gene>
<dbReference type="PROSITE" id="PS51328">
    <property type="entry name" value="L_LECTIN_LIKE"/>
    <property type="match status" value="1"/>
</dbReference>
<dbReference type="InterPro" id="IPR013320">
    <property type="entry name" value="ConA-like_dom_sf"/>
</dbReference>
<dbReference type="SUPFAM" id="SSF49899">
    <property type="entry name" value="Concanavalin A-like lectins/glucanases"/>
    <property type="match status" value="1"/>
</dbReference>
<reference evidence="9 10" key="1">
    <citation type="journal article" date="2020" name="ISME J.">
        <title>Uncovering the hidden diversity of litter-decomposition mechanisms in mushroom-forming fungi.</title>
        <authorList>
            <person name="Floudas D."/>
            <person name="Bentzer J."/>
            <person name="Ahren D."/>
            <person name="Johansson T."/>
            <person name="Persson P."/>
            <person name="Tunlid A."/>
        </authorList>
    </citation>
    <scope>NUCLEOTIDE SEQUENCE [LARGE SCALE GENOMIC DNA]</scope>
    <source>
        <strain evidence="9 10">CBS 101986</strain>
    </source>
</reference>
<keyword evidence="5 6" id="KW-0472">Membrane</keyword>
<proteinExistence type="predicted"/>
<evidence type="ECO:0000313" key="10">
    <source>
        <dbReference type="Proteomes" id="UP000567179"/>
    </source>
</evidence>
<dbReference type="OrthoDB" id="270293at2759"/>
<dbReference type="Pfam" id="PF03388">
    <property type="entry name" value="Lectin_leg-like"/>
    <property type="match status" value="1"/>
</dbReference>
<dbReference type="GO" id="GO:0005789">
    <property type="term" value="C:endoplasmic reticulum membrane"/>
    <property type="evidence" value="ECO:0007669"/>
    <property type="project" value="TreeGrafter"/>
</dbReference>
<keyword evidence="3 7" id="KW-0732">Signal</keyword>
<evidence type="ECO:0000256" key="7">
    <source>
        <dbReference type="SAM" id="SignalP"/>
    </source>
</evidence>
<dbReference type="InterPro" id="IPR005052">
    <property type="entry name" value="Lectin_leg"/>
</dbReference>
<keyword evidence="2 6" id="KW-0812">Transmembrane</keyword>
<dbReference type="InterPro" id="IPR051136">
    <property type="entry name" value="Intracellular_Lectin-GPT"/>
</dbReference>
<feature type="domain" description="L-type lectin-like" evidence="8">
    <location>
        <begin position="43"/>
        <end position="266"/>
    </location>
</feature>
<evidence type="ECO:0000256" key="6">
    <source>
        <dbReference type="SAM" id="Phobius"/>
    </source>
</evidence>
<dbReference type="AlphaFoldDB" id="A0A8H5BFC8"/>